<feature type="domain" description="B30.2/SPRY" evidence="4">
    <location>
        <begin position="166"/>
        <end position="363"/>
    </location>
</feature>
<evidence type="ECO:0000256" key="2">
    <source>
        <dbReference type="ARBA" id="ARBA00022771"/>
    </source>
</evidence>
<keyword evidence="6" id="KW-1185">Reference proteome</keyword>
<dbReference type="InterPro" id="IPR003877">
    <property type="entry name" value="SPRY_dom"/>
</dbReference>
<dbReference type="PRINTS" id="PR01407">
    <property type="entry name" value="BUTYPHLNCDUF"/>
</dbReference>
<keyword evidence="3" id="KW-0862">Zinc</keyword>
<organism evidence="5 6">
    <name type="scientific">Triplophysa rosa</name>
    <name type="common">Cave loach</name>
    <dbReference type="NCBI Taxonomy" id="992332"/>
    <lineage>
        <taxon>Eukaryota</taxon>
        <taxon>Metazoa</taxon>
        <taxon>Chordata</taxon>
        <taxon>Craniata</taxon>
        <taxon>Vertebrata</taxon>
        <taxon>Euteleostomi</taxon>
        <taxon>Actinopterygii</taxon>
        <taxon>Neopterygii</taxon>
        <taxon>Teleostei</taxon>
        <taxon>Ostariophysi</taxon>
        <taxon>Cypriniformes</taxon>
        <taxon>Nemacheilidae</taxon>
        <taxon>Triplophysa</taxon>
    </lineage>
</organism>
<dbReference type="PANTHER" id="PTHR25465:SF13">
    <property type="entry name" value="TRIPARTITE MOTIF-CONTAINING PROTEIN 42"/>
    <property type="match status" value="1"/>
</dbReference>
<sequence length="363" mass="41314">MVVKSAPKLTVYFSLSKQDIQQQNIQDRLVKQREVIKCRLKKLNGKQNEIKTKSSVMRENIMKKYKEMQRVLEEDCRITLSLLEMEETATVQAMDRLINENCVLLKHIEFQLNEELMDNGKEPGEKTYIMLTQTFILDAINRIAATDPGLVKLDEAKAEQILGLANNLLRFIRSQTPTVKRLLKSFKTCSLHPLHPLIISSAGDCATYSDVWQDVPEHEGCFDTTLNVLSVQSWNSGHHYWEVDVGEIYWELGLTYPSIPRKGQKEDCWLGRHSESWCLEYFDGDYTAWHGGTPHPLPISADFRRIGILYSFSGGLVTFVGVDNTTPLYSFCAGTFTDPLHLALCPGHDLQGTNSKPIRICQS</sequence>
<accession>A0A9W7WND7</accession>
<reference evidence="5" key="1">
    <citation type="submission" date="2021-02" db="EMBL/GenBank/DDBJ databases">
        <title>Comparative genomics reveals that relaxation of natural selection precedes convergent phenotypic evolution of cavefish.</title>
        <authorList>
            <person name="Peng Z."/>
        </authorList>
    </citation>
    <scope>NUCLEOTIDE SEQUENCE</scope>
    <source>
        <tissue evidence="5">Muscle</tissue>
    </source>
</reference>
<dbReference type="Proteomes" id="UP001059041">
    <property type="component" value="Linkage Group LG9"/>
</dbReference>
<evidence type="ECO:0000313" key="6">
    <source>
        <dbReference type="Proteomes" id="UP001059041"/>
    </source>
</evidence>
<name>A0A9W7WND7_TRIRA</name>
<dbReference type="Pfam" id="PF00622">
    <property type="entry name" value="SPRY"/>
    <property type="match status" value="1"/>
</dbReference>
<dbReference type="SUPFAM" id="SSF49899">
    <property type="entry name" value="Concanavalin A-like lectins/glucanases"/>
    <property type="match status" value="1"/>
</dbReference>
<keyword evidence="2" id="KW-0863">Zinc-finger</keyword>
<gene>
    <name evidence="5" type="ORF">IRJ41_005633</name>
</gene>
<dbReference type="InterPro" id="IPR013320">
    <property type="entry name" value="ConA-like_dom_sf"/>
</dbReference>
<proteinExistence type="predicted"/>
<dbReference type="SMART" id="SM00449">
    <property type="entry name" value="SPRY"/>
    <property type="match status" value="1"/>
</dbReference>
<evidence type="ECO:0000256" key="1">
    <source>
        <dbReference type="ARBA" id="ARBA00022723"/>
    </source>
</evidence>
<dbReference type="InterPro" id="IPR051051">
    <property type="entry name" value="E3_ubiq-ligase_TRIM/RNF"/>
</dbReference>
<dbReference type="PROSITE" id="PS50188">
    <property type="entry name" value="B302_SPRY"/>
    <property type="match status" value="1"/>
</dbReference>
<dbReference type="PANTHER" id="PTHR25465">
    <property type="entry name" value="B-BOX DOMAIN CONTAINING"/>
    <property type="match status" value="1"/>
</dbReference>
<dbReference type="Gene3D" id="2.60.120.920">
    <property type="match status" value="1"/>
</dbReference>
<evidence type="ECO:0000259" key="4">
    <source>
        <dbReference type="PROSITE" id="PS50188"/>
    </source>
</evidence>
<comment type="caution">
    <text evidence="5">The sequence shown here is derived from an EMBL/GenBank/DDBJ whole genome shotgun (WGS) entry which is preliminary data.</text>
</comment>
<dbReference type="EMBL" id="JAFHDT010000009">
    <property type="protein sequence ID" value="KAI7805355.1"/>
    <property type="molecule type" value="Genomic_DNA"/>
</dbReference>
<evidence type="ECO:0000256" key="3">
    <source>
        <dbReference type="ARBA" id="ARBA00022833"/>
    </source>
</evidence>
<dbReference type="GO" id="GO:0008270">
    <property type="term" value="F:zinc ion binding"/>
    <property type="evidence" value="ECO:0007669"/>
    <property type="project" value="UniProtKB-KW"/>
</dbReference>
<dbReference type="AlphaFoldDB" id="A0A9W7WND7"/>
<dbReference type="InterPro" id="IPR043136">
    <property type="entry name" value="B30.2/SPRY_sf"/>
</dbReference>
<dbReference type="InterPro" id="IPR003879">
    <property type="entry name" value="Butyrophylin_SPRY"/>
</dbReference>
<dbReference type="InterPro" id="IPR001870">
    <property type="entry name" value="B30.2/SPRY"/>
</dbReference>
<evidence type="ECO:0000313" key="5">
    <source>
        <dbReference type="EMBL" id="KAI7805355.1"/>
    </source>
</evidence>
<keyword evidence="1" id="KW-0479">Metal-binding</keyword>
<protein>
    <submittedName>
        <fullName evidence="5">E3 ubiquitin-protein ligase TRIM39-like</fullName>
    </submittedName>
</protein>